<dbReference type="InterPro" id="IPR027094">
    <property type="entry name" value="Mitofusin_fam"/>
</dbReference>
<evidence type="ECO:0000256" key="5">
    <source>
        <dbReference type="ARBA" id="ARBA00023136"/>
    </source>
</evidence>
<dbReference type="RefSeq" id="WP_229291674.1">
    <property type="nucleotide sequence ID" value="NZ_CP086654.1"/>
</dbReference>
<feature type="domain" description="Dynamin N-terminal" evidence="7">
    <location>
        <begin position="593"/>
        <end position="798"/>
    </location>
</feature>
<feature type="domain" description="Dynamin N-terminal" evidence="7">
    <location>
        <begin position="45"/>
        <end position="195"/>
    </location>
</feature>
<dbReference type="PANTHER" id="PTHR10465">
    <property type="entry name" value="TRANSMEMBRANE GTPASE FZO1"/>
    <property type="match status" value="1"/>
</dbReference>
<organism evidence="8 9">
    <name type="scientific">Staphylococcus ratti</name>
    <dbReference type="NCBI Taxonomy" id="2892440"/>
    <lineage>
        <taxon>Bacteria</taxon>
        <taxon>Bacillati</taxon>
        <taxon>Bacillota</taxon>
        <taxon>Bacilli</taxon>
        <taxon>Bacillales</taxon>
        <taxon>Staphylococcaceae</taxon>
        <taxon>Staphylococcus</taxon>
    </lineage>
</organism>
<evidence type="ECO:0000256" key="4">
    <source>
        <dbReference type="ARBA" id="ARBA00023134"/>
    </source>
</evidence>
<accession>A0ABY3PA52</accession>
<evidence type="ECO:0000313" key="9">
    <source>
        <dbReference type="Proteomes" id="UP001197626"/>
    </source>
</evidence>
<feature type="coiled-coil region" evidence="6">
    <location>
        <begin position="1086"/>
        <end position="1121"/>
    </location>
</feature>
<evidence type="ECO:0000256" key="6">
    <source>
        <dbReference type="SAM" id="Coils"/>
    </source>
</evidence>
<dbReference type="Proteomes" id="UP001197626">
    <property type="component" value="Chromosome"/>
</dbReference>
<evidence type="ECO:0000256" key="1">
    <source>
        <dbReference type="ARBA" id="ARBA00004370"/>
    </source>
</evidence>
<dbReference type="CDD" id="cd09912">
    <property type="entry name" value="DLP_2"/>
    <property type="match status" value="1"/>
</dbReference>
<keyword evidence="9" id="KW-1185">Reference proteome</keyword>
<keyword evidence="2" id="KW-0547">Nucleotide-binding</keyword>
<keyword evidence="3" id="KW-0378">Hydrolase</keyword>
<reference evidence="8 9" key="1">
    <citation type="journal article" date="2022" name="Pathogens">
        <title>Staphylococcus ratti sp. nov. Isolated from a Lab Rat.</title>
        <authorList>
            <person name="Kovarovic V."/>
            <person name="Sedlacek I."/>
            <person name="Petras P."/>
            <person name="Kralova S."/>
            <person name="Maslanova I."/>
            <person name="Svec P."/>
            <person name="Neumann-Schaal M."/>
            <person name="Botka T."/>
            <person name="Gelbicova T."/>
            <person name="Stankova E."/>
            <person name="Doskar J."/>
            <person name="Pantucek R."/>
        </authorList>
    </citation>
    <scope>NUCLEOTIDE SEQUENCE [LARGE SCALE GENOMIC DNA]</scope>
    <source>
        <strain evidence="8 9">CCM 9025</strain>
    </source>
</reference>
<dbReference type="Pfam" id="PF00350">
    <property type="entry name" value="Dynamin_N"/>
    <property type="match status" value="2"/>
</dbReference>
<keyword evidence="4" id="KW-0342">GTP-binding</keyword>
<gene>
    <name evidence="8" type="ORF">LN051_06180</name>
</gene>
<dbReference type="InterPro" id="IPR027417">
    <property type="entry name" value="P-loop_NTPase"/>
</dbReference>
<protein>
    <submittedName>
        <fullName evidence="8">Dynamin family protein</fullName>
    </submittedName>
</protein>
<evidence type="ECO:0000313" key="8">
    <source>
        <dbReference type="EMBL" id="UEX89170.1"/>
    </source>
</evidence>
<dbReference type="Gene3D" id="3.40.50.300">
    <property type="entry name" value="P-loop containing nucleotide triphosphate hydrolases"/>
    <property type="match status" value="2"/>
</dbReference>
<dbReference type="SUPFAM" id="SSF52540">
    <property type="entry name" value="P-loop containing nucleoside triphosphate hydrolases"/>
    <property type="match status" value="2"/>
</dbReference>
<sequence>MHNEAQLDILYKLKKEVEKSNRTSFVHTINQIIKKVYLEHYTMTFVGHFSAGKSTVINRLIGQDILPSSPVPTTSNTALVTVANESGITANIEGQKYTHLDSYDEVKQMNRENYHVESIDIRFKSENYHNGFTFQDTPGVDSNVQSHSTSTESFLYTSNMVFYTVDYNHVQSALNFQFMKRLNRAHIPVVFVINQIDKHQDSEISFETFKTRVEDSINEWDIDLVQTFYVTKFEHKENQFDELKAFIHAQDEQREPIETYVSRMTQFITQNQSDYLEQEMQDILTRLNLEAQSFDDAYQTHLENQSVNEETKLLNNPTALHETLLDNRKNIIKNAYIMTHDTREHIRHYLESMTKDFKVGGWFNKSKKIEEARASRLDALMQVLQTKVTQEIAKPMQEDMTYLTRFIHDSSLNTRIINQNFEIPSHLVTELYQEQINISNQYVLTFSENLMKQIRQFVLKSSDQLDQDIVESVEVPKQETTETDTNDVYKQYIALRELKHSLDTENYRHYYIHIDDSLDKLIDRTPIKYEPQQSENGMNKIKSQANNASETSASKTKKIEAALEAIHDIPMFQSTKENIQQTLNRMYDQLIKIGVFGTFSAGKSSLINALLGDHYLVSSPNPTTAATTEISYGDTNSITFKTKETLLSEINHVTEIVGYEYETIQAFLNADKSDLKARIDKNRLAFINAVEENYAMYDRLTAQHYTMEIKQDEIRKWSAEDKFATFVKTVHLQLPLDWLKDKIIIDSLGLHSNNQRHTNETEKILTTSDLILYVSYFNHAFTDNDKAFIQHMKDMNQLMENQAFKMVVNATDLAETEEDHQAVLDYVNSALNEVGMSPEIFGVSSRNALKEGDRGIDTLKSSIQYFADIESKSVLASSMQHQLEHIYHALKTMIHDFEQNTSQLNHQKQQLKSIASPQVFENKILKTTAQKTENEIQDQIYHLNERLNIQLLDDVKSVFNGQMTNTDDFKKEKQIASKLFLDQIHQKLYLEQTLMVERLKKFYSAQLNHQLAPTLKALQELHVLVQANEPVQLEQLETAFLKIDLETFVQNLPKQLTKKRMIQANAQKDIQETVKQQTLIQLQKPLESLKAALLKLNETLNQQGADKLEHLEHEAQKEIKEALSYTVDNTLIKQLKTVLPNLKTTLEIED</sequence>
<keyword evidence="6" id="KW-0175">Coiled coil</keyword>
<evidence type="ECO:0000256" key="3">
    <source>
        <dbReference type="ARBA" id="ARBA00022801"/>
    </source>
</evidence>
<evidence type="ECO:0000256" key="2">
    <source>
        <dbReference type="ARBA" id="ARBA00022741"/>
    </source>
</evidence>
<dbReference type="InterPro" id="IPR005225">
    <property type="entry name" value="Small_GTP-bd"/>
</dbReference>
<proteinExistence type="predicted"/>
<dbReference type="PANTHER" id="PTHR10465:SF0">
    <property type="entry name" value="SARCALUMENIN"/>
    <property type="match status" value="1"/>
</dbReference>
<evidence type="ECO:0000259" key="7">
    <source>
        <dbReference type="Pfam" id="PF00350"/>
    </source>
</evidence>
<dbReference type="NCBIfam" id="TIGR00231">
    <property type="entry name" value="small_GTP"/>
    <property type="match status" value="1"/>
</dbReference>
<keyword evidence="5" id="KW-0472">Membrane</keyword>
<dbReference type="InterPro" id="IPR045063">
    <property type="entry name" value="Dynamin_N"/>
</dbReference>
<name>A0ABY3PA52_9STAP</name>
<comment type="subcellular location">
    <subcellularLocation>
        <location evidence="1">Membrane</location>
    </subcellularLocation>
</comment>
<dbReference type="EMBL" id="CP086654">
    <property type="protein sequence ID" value="UEX89170.1"/>
    <property type="molecule type" value="Genomic_DNA"/>
</dbReference>